<gene>
    <name evidence="2" type="ORF">H8891_04080</name>
</gene>
<proteinExistence type="predicted"/>
<sequence>MSKYKDWKMIDWIIVGFVGISFVEIPDWILEHNLYKLSTTVTVYDYPYNIPIIVAGVFLIYCFLSGVYWIKNKKINMVVHYCLLATMYITLAMLYVIAYNSGI</sequence>
<comment type="caution">
    <text evidence="2">The sequence shown here is derived from an EMBL/GenBank/DDBJ whole genome shotgun (WGS) entry which is preliminary data.</text>
</comment>
<evidence type="ECO:0000313" key="2">
    <source>
        <dbReference type="EMBL" id="MBC6002972.1"/>
    </source>
</evidence>
<dbReference type="RefSeq" id="WP_187005298.1">
    <property type="nucleotide sequence ID" value="NZ_JACRWD010000001.1"/>
</dbReference>
<evidence type="ECO:0000256" key="1">
    <source>
        <dbReference type="SAM" id="Phobius"/>
    </source>
</evidence>
<feature type="transmembrane region" description="Helical" evidence="1">
    <location>
        <begin position="77"/>
        <end position="98"/>
    </location>
</feature>
<name>A0ABR7K1T2_9FIRM</name>
<feature type="transmembrane region" description="Helical" evidence="1">
    <location>
        <begin position="12"/>
        <end position="30"/>
    </location>
</feature>
<protein>
    <submittedName>
        <fullName evidence="2">Uncharacterized protein</fullName>
    </submittedName>
</protein>
<dbReference type="EMBL" id="JACRWD010000001">
    <property type="protein sequence ID" value="MBC6002972.1"/>
    <property type="molecule type" value="Genomic_DNA"/>
</dbReference>
<keyword evidence="1" id="KW-0812">Transmembrane</keyword>
<organism evidence="2 3">
    <name type="scientific">Paeniclostridium hominis</name>
    <dbReference type="NCBI Taxonomy" id="2764329"/>
    <lineage>
        <taxon>Bacteria</taxon>
        <taxon>Bacillati</taxon>
        <taxon>Bacillota</taxon>
        <taxon>Clostridia</taxon>
        <taxon>Peptostreptococcales</taxon>
        <taxon>Peptostreptococcaceae</taxon>
        <taxon>Paeniclostridium</taxon>
    </lineage>
</organism>
<accession>A0ABR7K1T2</accession>
<keyword evidence="1" id="KW-0472">Membrane</keyword>
<reference evidence="2 3" key="1">
    <citation type="submission" date="2020-08" db="EMBL/GenBank/DDBJ databases">
        <authorList>
            <person name="Liu C."/>
            <person name="Sun Q."/>
        </authorList>
    </citation>
    <scope>NUCLEOTIDE SEQUENCE [LARGE SCALE GENOMIC DNA]</scope>
    <source>
        <strain evidence="2 3">NSJ-45</strain>
    </source>
</reference>
<keyword evidence="3" id="KW-1185">Reference proteome</keyword>
<keyword evidence="1" id="KW-1133">Transmembrane helix</keyword>
<evidence type="ECO:0000313" key="3">
    <source>
        <dbReference type="Proteomes" id="UP000611796"/>
    </source>
</evidence>
<feature type="transmembrane region" description="Helical" evidence="1">
    <location>
        <begin position="50"/>
        <end position="70"/>
    </location>
</feature>
<dbReference type="Proteomes" id="UP000611796">
    <property type="component" value="Unassembled WGS sequence"/>
</dbReference>